<evidence type="ECO:0000313" key="3">
    <source>
        <dbReference type="Proteomes" id="UP000830631"/>
    </source>
</evidence>
<keyword evidence="3" id="KW-1185">Reference proteome</keyword>
<protein>
    <submittedName>
        <fullName evidence="2">Beta-lactamase family protein</fullName>
    </submittedName>
</protein>
<proteinExistence type="predicted"/>
<evidence type="ECO:0000259" key="1">
    <source>
        <dbReference type="Pfam" id="PF00144"/>
    </source>
</evidence>
<dbReference type="InterPro" id="IPR001466">
    <property type="entry name" value="Beta-lactam-related"/>
</dbReference>
<dbReference type="InterPro" id="IPR012338">
    <property type="entry name" value="Beta-lactam/transpept-like"/>
</dbReference>
<feature type="domain" description="Beta-lactamase-related" evidence="1">
    <location>
        <begin position="16"/>
        <end position="348"/>
    </location>
</feature>
<dbReference type="Gene3D" id="3.40.710.10">
    <property type="entry name" value="DD-peptidase/beta-lactamase superfamily"/>
    <property type="match status" value="1"/>
</dbReference>
<gene>
    <name evidence="2" type="ORF">KV397_14555</name>
</gene>
<dbReference type="SUPFAM" id="SSF56601">
    <property type="entry name" value="beta-lactamase/transpeptidase-like"/>
    <property type="match status" value="1"/>
</dbReference>
<evidence type="ECO:0000313" key="2">
    <source>
        <dbReference type="EMBL" id="UPL18893.1"/>
    </source>
</evidence>
<accession>A0ABY4J5L1</accession>
<dbReference type="InterPro" id="IPR050789">
    <property type="entry name" value="Diverse_Enzym_Activities"/>
</dbReference>
<dbReference type="RefSeq" id="WP_261811577.1">
    <property type="nucleotide sequence ID" value="NZ_CP078078.1"/>
</dbReference>
<dbReference type="Pfam" id="PF00144">
    <property type="entry name" value="Beta-lactamase"/>
    <property type="match status" value="1"/>
</dbReference>
<name>A0ABY4J5L1_9MICO</name>
<dbReference type="Proteomes" id="UP000830631">
    <property type="component" value="Chromosome"/>
</dbReference>
<sequence>MTTSLLEILDEHVARGTAPGIIGVLGAPDGSTAIVTAGDLPADAIVRIQSMTKPILAVAALRLVQDGRLRLDDPVERWLPELADRRVLRTPDAPIDDVRPATTPITLRHLLTNTSGYGVQVVPSPLAMAMIGNRTAAGQEPVAMGAPEWINALAALPLAFEPGSGWRYHHSFGILGVLLSRVVDGSLEEHLRRDLFEPLGMVDTGYTVPLEQAHRLPAANRHTEGGLVEVEPAGEGFSVAPAPFDLSHSELVSTAADYAAFARMLATGGRHDGKVVLDPELLAAMRTDQVPASAKTDDSFFPGFWDGTGWGFGAAMQTSGANAGRYGWSGGQGTDFWINPDGSFGIVLSQVEMGPEVMGLFRDVQRVADPACGIENAPAGST</sequence>
<reference evidence="2 3" key="1">
    <citation type="submission" date="2021-06" db="EMBL/GenBank/DDBJ databases">
        <title>Genome-based taxonomic framework of Microbacterium strains isolated from marine environment, the description of four new species and reclassification of four preexisting species.</title>
        <authorList>
            <person name="Lee S.D."/>
            <person name="Kim S.-M."/>
            <person name="Byeon Y.-S."/>
            <person name="Yang H.L."/>
            <person name="Kim I.S."/>
        </authorList>
    </citation>
    <scope>NUCLEOTIDE SEQUENCE [LARGE SCALE GENOMIC DNA]</scope>
    <source>
        <strain evidence="2 3">KSW4-10</strain>
    </source>
</reference>
<dbReference type="PANTHER" id="PTHR43283:SF3">
    <property type="entry name" value="BETA-LACTAMASE FAMILY PROTEIN (AFU_ORTHOLOGUE AFUA_5G07500)"/>
    <property type="match status" value="1"/>
</dbReference>
<organism evidence="2 3">
    <name type="scientific">Microbacterium aurugineum</name>
    <dbReference type="NCBI Taxonomy" id="2851642"/>
    <lineage>
        <taxon>Bacteria</taxon>
        <taxon>Bacillati</taxon>
        <taxon>Actinomycetota</taxon>
        <taxon>Actinomycetes</taxon>
        <taxon>Micrococcales</taxon>
        <taxon>Microbacteriaceae</taxon>
        <taxon>Microbacterium</taxon>
    </lineage>
</organism>
<dbReference type="EMBL" id="CP078078">
    <property type="protein sequence ID" value="UPL18893.1"/>
    <property type="molecule type" value="Genomic_DNA"/>
</dbReference>
<dbReference type="PANTHER" id="PTHR43283">
    <property type="entry name" value="BETA-LACTAMASE-RELATED"/>
    <property type="match status" value="1"/>
</dbReference>